<evidence type="ECO:0000256" key="2">
    <source>
        <dbReference type="SAM" id="SignalP"/>
    </source>
</evidence>
<evidence type="ECO:0000313" key="5">
    <source>
        <dbReference type="Proteomes" id="UP001151760"/>
    </source>
</evidence>
<evidence type="ECO:0000313" key="4">
    <source>
        <dbReference type="EMBL" id="GJT60265.1"/>
    </source>
</evidence>
<dbReference type="SUPFAM" id="SSF53098">
    <property type="entry name" value="Ribonuclease H-like"/>
    <property type="match status" value="1"/>
</dbReference>
<comment type="caution">
    <text evidence="4">The sequence shown here is derived from an EMBL/GenBank/DDBJ whole genome shotgun (WGS) entry which is preliminary data.</text>
</comment>
<protein>
    <submittedName>
        <fullName evidence="4">Retrovirus-related pol polyprotein from transposon TNT 1-94</fullName>
    </submittedName>
</protein>
<dbReference type="InterPro" id="IPR057670">
    <property type="entry name" value="SH3_retrovirus"/>
</dbReference>
<reference evidence="4" key="1">
    <citation type="journal article" date="2022" name="Int. J. Mol. Sci.">
        <title>Draft Genome of Tanacetum Coccineum: Genomic Comparison of Closely Related Tanacetum-Family Plants.</title>
        <authorList>
            <person name="Yamashiro T."/>
            <person name="Shiraishi A."/>
            <person name="Nakayama K."/>
            <person name="Satake H."/>
        </authorList>
    </citation>
    <scope>NUCLEOTIDE SEQUENCE</scope>
</reference>
<reference evidence="4" key="2">
    <citation type="submission" date="2022-01" db="EMBL/GenBank/DDBJ databases">
        <authorList>
            <person name="Yamashiro T."/>
            <person name="Shiraishi A."/>
            <person name="Satake H."/>
            <person name="Nakayama K."/>
        </authorList>
    </citation>
    <scope>NUCLEOTIDE SEQUENCE</scope>
</reference>
<dbReference type="InterPro" id="IPR012337">
    <property type="entry name" value="RNaseH-like_sf"/>
</dbReference>
<feature type="compositionally biased region" description="Polar residues" evidence="1">
    <location>
        <begin position="318"/>
        <end position="329"/>
    </location>
</feature>
<feature type="compositionally biased region" description="Basic and acidic residues" evidence="1">
    <location>
        <begin position="357"/>
        <end position="367"/>
    </location>
</feature>
<feature type="domain" description="Integrase catalytic" evidence="3">
    <location>
        <begin position="93"/>
        <end position="189"/>
    </location>
</feature>
<evidence type="ECO:0000256" key="1">
    <source>
        <dbReference type="SAM" id="MobiDB-lite"/>
    </source>
</evidence>
<dbReference type="EMBL" id="BQNB010017183">
    <property type="protein sequence ID" value="GJT60265.1"/>
    <property type="molecule type" value="Genomic_DNA"/>
</dbReference>
<dbReference type="Gene3D" id="3.30.420.10">
    <property type="entry name" value="Ribonuclease H-like superfamily/Ribonuclease H"/>
    <property type="match status" value="1"/>
</dbReference>
<organism evidence="4 5">
    <name type="scientific">Tanacetum coccineum</name>
    <dbReference type="NCBI Taxonomy" id="301880"/>
    <lineage>
        <taxon>Eukaryota</taxon>
        <taxon>Viridiplantae</taxon>
        <taxon>Streptophyta</taxon>
        <taxon>Embryophyta</taxon>
        <taxon>Tracheophyta</taxon>
        <taxon>Spermatophyta</taxon>
        <taxon>Magnoliopsida</taxon>
        <taxon>eudicotyledons</taxon>
        <taxon>Gunneridae</taxon>
        <taxon>Pentapetalae</taxon>
        <taxon>asterids</taxon>
        <taxon>campanulids</taxon>
        <taxon>Asterales</taxon>
        <taxon>Asteraceae</taxon>
        <taxon>Asteroideae</taxon>
        <taxon>Anthemideae</taxon>
        <taxon>Anthemidinae</taxon>
        <taxon>Tanacetum</taxon>
    </lineage>
</organism>
<proteinExistence type="predicted"/>
<feature type="region of interest" description="Disordered" evidence="1">
    <location>
        <begin position="317"/>
        <end position="384"/>
    </location>
</feature>
<feature type="chain" id="PRO_5046889338" evidence="2">
    <location>
        <begin position="17"/>
        <end position="422"/>
    </location>
</feature>
<feature type="compositionally biased region" description="Polar residues" evidence="1">
    <location>
        <begin position="403"/>
        <end position="412"/>
    </location>
</feature>
<dbReference type="Proteomes" id="UP001151760">
    <property type="component" value="Unassembled WGS sequence"/>
</dbReference>
<gene>
    <name evidence="4" type="ORF">Tco_1003798</name>
</gene>
<feature type="signal peptide" evidence="2">
    <location>
        <begin position="1"/>
        <end position="16"/>
    </location>
</feature>
<dbReference type="PANTHER" id="PTHR42648">
    <property type="entry name" value="TRANSPOSASE, PUTATIVE-RELATED"/>
    <property type="match status" value="1"/>
</dbReference>
<dbReference type="Pfam" id="PF00665">
    <property type="entry name" value="rve"/>
    <property type="match status" value="1"/>
</dbReference>
<sequence>MLYLLLLLSMTGCPDCSLVSGLRMLKTYDRKSLLALNFVSKFLGTVRFENDQIAKIMGYGDYQLDGLARGIPKLKFKKDHLYSACTLCKIKKSSYQPKAEDTNQEKLYLLHMDLYGLMRVESINEKKYILVIVNDYSRFNWVKFLRSKDEAPKAIIKCIKNIQVYLNATVRNVRTDNGTEFVNKTLREFYENTPYELMHDKKSDLSFLHVFGSLCYPTNDSEDLGKLNAKADIGIFVGYALAKKAFKICTREPRKSWKPFISGLVSNPVPQQPFNPPTRNDWDHFFQPMFDEYFNTPSSDVSPVLVAGAPRAVEIAATPSSTTIDQDAPSSSTSSTNQQQQSSIISQGVEELIPNSHFDDPCHEPLHDVSTSQESSSNVQSSHSPLELIGKWTKDHPLANMIGNPSQPVSTRKQLEYDAIKR</sequence>
<accession>A0ABQ5FAC7</accession>
<feature type="region of interest" description="Disordered" evidence="1">
    <location>
        <begin position="400"/>
        <end position="422"/>
    </location>
</feature>
<dbReference type="PROSITE" id="PS50994">
    <property type="entry name" value="INTEGRASE"/>
    <property type="match status" value="1"/>
</dbReference>
<evidence type="ECO:0000259" key="3">
    <source>
        <dbReference type="PROSITE" id="PS50994"/>
    </source>
</evidence>
<name>A0ABQ5FAC7_9ASTR</name>
<dbReference type="PANTHER" id="PTHR42648:SF21">
    <property type="entry name" value="CYSTEINE-RICH RLK (RECEPTOR-LIKE PROTEIN KINASE) 8"/>
    <property type="match status" value="1"/>
</dbReference>
<keyword evidence="5" id="KW-1185">Reference proteome</keyword>
<feature type="compositionally biased region" description="Low complexity" evidence="1">
    <location>
        <begin position="370"/>
        <end position="384"/>
    </location>
</feature>
<dbReference type="Pfam" id="PF25597">
    <property type="entry name" value="SH3_retrovirus"/>
    <property type="match status" value="1"/>
</dbReference>
<feature type="compositionally biased region" description="Basic and acidic residues" evidence="1">
    <location>
        <begin position="413"/>
        <end position="422"/>
    </location>
</feature>
<dbReference type="InterPro" id="IPR001584">
    <property type="entry name" value="Integrase_cat-core"/>
</dbReference>
<feature type="compositionally biased region" description="Low complexity" evidence="1">
    <location>
        <begin position="330"/>
        <end position="347"/>
    </location>
</feature>
<dbReference type="InterPro" id="IPR036397">
    <property type="entry name" value="RNaseH_sf"/>
</dbReference>
<keyword evidence="2" id="KW-0732">Signal</keyword>
<dbReference type="InterPro" id="IPR039537">
    <property type="entry name" value="Retrotran_Ty1/copia-like"/>
</dbReference>